<dbReference type="Proteomes" id="UP001189143">
    <property type="component" value="Unassembled WGS sequence"/>
</dbReference>
<keyword evidence="1" id="KW-0812">Transmembrane</keyword>
<feature type="transmembrane region" description="Helical" evidence="1">
    <location>
        <begin position="20"/>
        <end position="36"/>
    </location>
</feature>
<keyword evidence="1" id="KW-1133">Transmembrane helix</keyword>
<evidence type="ECO:0000313" key="2">
    <source>
        <dbReference type="EMBL" id="CAI3635961.1"/>
    </source>
</evidence>
<accession>A0AAD2DG35</accession>
<protein>
    <submittedName>
        <fullName evidence="2">Uncharacterized protein</fullName>
    </submittedName>
</protein>
<comment type="caution">
    <text evidence="2">The sequence shown here is derived from an EMBL/GenBank/DDBJ whole genome shotgun (WGS) entry which is preliminary data.</text>
</comment>
<proteinExistence type="predicted"/>
<sequence>MLFIKRKLFIIEIILKVRNYTVALMIFYSLVNYIHGQSVDKLFKKYCNRLMHSS</sequence>
<organism evidence="2 3">
    <name type="scientific">Clostridium neonatale</name>
    <dbReference type="NCBI Taxonomy" id="137838"/>
    <lineage>
        <taxon>Bacteria</taxon>
        <taxon>Bacillati</taxon>
        <taxon>Bacillota</taxon>
        <taxon>Clostridia</taxon>
        <taxon>Eubacteriales</taxon>
        <taxon>Clostridiaceae</taxon>
        <taxon>Clostridium</taxon>
    </lineage>
</organism>
<gene>
    <name evidence="2" type="ORF">CNEO2_470041</name>
</gene>
<reference evidence="2" key="1">
    <citation type="submission" date="2022-10" db="EMBL/GenBank/DDBJ databases">
        <authorList>
            <person name="Aires J."/>
            <person name="Mesa V."/>
        </authorList>
    </citation>
    <scope>NUCLEOTIDE SEQUENCE</scope>
    <source>
        <strain evidence="2">Clostridium neonatale JD116</strain>
    </source>
</reference>
<dbReference type="EMBL" id="CAMTCP010000245">
    <property type="protein sequence ID" value="CAI3635961.1"/>
    <property type="molecule type" value="Genomic_DNA"/>
</dbReference>
<dbReference type="AlphaFoldDB" id="A0AAD2DG35"/>
<evidence type="ECO:0000313" key="3">
    <source>
        <dbReference type="Proteomes" id="UP001189143"/>
    </source>
</evidence>
<evidence type="ECO:0000256" key="1">
    <source>
        <dbReference type="SAM" id="Phobius"/>
    </source>
</evidence>
<keyword evidence="1" id="KW-0472">Membrane</keyword>
<name>A0AAD2DG35_9CLOT</name>